<dbReference type="Gene3D" id="3.40.50.410">
    <property type="entry name" value="von Willebrand factor, type A domain"/>
    <property type="match status" value="1"/>
</dbReference>
<evidence type="ECO:0000259" key="3">
    <source>
        <dbReference type="PROSITE" id="PS51468"/>
    </source>
</evidence>
<dbReference type="InterPro" id="IPR036465">
    <property type="entry name" value="vWFA_dom_sf"/>
</dbReference>
<dbReference type="SUPFAM" id="SSF53300">
    <property type="entry name" value="vWA-like"/>
    <property type="match status" value="1"/>
</dbReference>
<evidence type="ECO:0000313" key="5">
    <source>
        <dbReference type="Proteomes" id="UP000321595"/>
    </source>
</evidence>
<keyword evidence="5" id="KW-1185">Reference proteome</keyword>
<accession>A0A5B8XTD7</accession>
<proteinExistence type="predicted"/>
<dbReference type="PROSITE" id="PS50234">
    <property type="entry name" value="VWFA"/>
    <property type="match status" value="1"/>
</dbReference>
<feature type="domain" description="VIT" evidence="3">
    <location>
        <begin position="18"/>
        <end position="150"/>
    </location>
</feature>
<evidence type="ECO:0000256" key="1">
    <source>
        <dbReference type="SAM" id="SignalP"/>
    </source>
</evidence>
<dbReference type="Pfam" id="PF13519">
    <property type="entry name" value="VWA_2"/>
    <property type="match status" value="1"/>
</dbReference>
<gene>
    <name evidence="4" type="ORF">FRD01_14225</name>
</gene>
<dbReference type="KEGG" id="bbae:FRD01_14225"/>
<evidence type="ECO:0008006" key="6">
    <source>
        <dbReference type="Google" id="ProtNLM"/>
    </source>
</evidence>
<dbReference type="OrthoDB" id="5487702at2"/>
<protein>
    <recommendedName>
        <fullName evidence="6">VIT domain-containing protein</fullName>
    </recommendedName>
</protein>
<dbReference type="InterPro" id="IPR002035">
    <property type="entry name" value="VWF_A"/>
</dbReference>
<feature type="chain" id="PRO_5022666824" description="VIT domain-containing protein" evidence="1">
    <location>
        <begin position="22"/>
        <end position="628"/>
    </location>
</feature>
<dbReference type="EMBL" id="CP042467">
    <property type="protein sequence ID" value="QED28367.1"/>
    <property type="molecule type" value="Genomic_DNA"/>
</dbReference>
<evidence type="ECO:0000259" key="2">
    <source>
        <dbReference type="PROSITE" id="PS50234"/>
    </source>
</evidence>
<dbReference type="PROSITE" id="PS51468">
    <property type="entry name" value="VIT"/>
    <property type="match status" value="1"/>
</dbReference>
<feature type="domain" description="VWFA" evidence="2">
    <location>
        <begin position="254"/>
        <end position="420"/>
    </location>
</feature>
<evidence type="ECO:0000313" key="4">
    <source>
        <dbReference type="EMBL" id="QED28367.1"/>
    </source>
</evidence>
<dbReference type="AlphaFoldDB" id="A0A5B8XTD7"/>
<dbReference type="Pfam" id="PF08487">
    <property type="entry name" value="VIT"/>
    <property type="match status" value="1"/>
</dbReference>
<feature type="signal peptide" evidence="1">
    <location>
        <begin position="1"/>
        <end position="21"/>
    </location>
</feature>
<dbReference type="InterPro" id="IPR013694">
    <property type="entry name" value="VIT"/>
</dbReference>
<reference evidence="4 5" key="1">
    <citation type="submission" date="2019-08" db="EMBL/GenBank/DDBJ databases">
        <authorList>
            <person name="Liang Q."/>
        </authorList>
    </citation>
    <scope>NUCLEOTIDE SEQUENCE [LARGE SCALE GENOMIC DNA]</scope>
    <source>
        <strain evidence="4 5">V1718</strain>
    </source>
</reference>
<keyword evidence="1" id="KW-0732">Signal</keyword>
<organism evidence="4 5">
    <name type="scientific">Microvenator marinus</name>
    <dbReference type="NCBI Taxonomy" id="2600177"/>
    <lineage>
        <taxon>Bacteria</taxon>
        <taxon>Deltaproteobacteria</taxon>
        <taxon>Bradymonadales</taxon>
        <taxon>Microvenatoraceae</taxon>
        <taxon>Microvenator</taxon>
    </lineage>
</organism>
<sequence length="628" mass="68910">MHPITFIVLFAALLYPPFAQADWLDSTLGQPVHEASHHVTLSLNEGIATYKVQRTFANTGEIPDEAVMLVNLPEGAAASGLRIRAGKVWYEGELLKRDVAARRYEELTGMGVADLRDPALLAWSSTDTLELHVFPVPAMGTATLEYTLVAPAKWDDGEWLIDYAPSDDAENLAPITLSVECEKCSVEVEGRLVGAFGPTALGHGPEAERQIRITPPNELAMYFGTTRFAALSATHAYHQVAVPKRLSDSPVAPKVVFLVDASYSVGARGIQTQIEWILSIASHMPDGLFKLVEVGREIYDVTQTYYSLPELQELLATWTADLTNGSNLDLGLEYARFALKDESPAYIFAFTDDYLKRAINTEKLPVKSEITTQILLIGESWGRQDEHRLAQVSKATGGILVGMGSVADAETYAEHLVRPIMLEDVNIEDIPMETNILMEGESHRFFGRLDTPVTGILSAKLWHDEVKLSPRRHVDLDRATAGWMFSHDEYHHLSEKEQIRLAFAAGVVSPHTSYLAIEPGVRPSKQGIDRGMGMGGFGASGVGYGSSGLAIGRSSTHERPDFFSKIVGSCAAAFPGENGKIEVHTTIHEIVDVIVQSPENQYTQCVSEDVWATRLPTSAVETYAVYRL</sequence>
<dbReference type="Proteomes" id="UP000321595">
    <property type="component" value="Chromosome"/>
</dbReference>
<name>A0A5B8XTD7_9DELT</name>
<dbReference type="RefSeq" id="WP_146960728.1">
    <property type="nucleotide sequence ID" value="NZ_CP042467.1"/>
</dbReference>